<dbReference type="PhylomeDB" id="T1IL26"/>
<sequence length="83" mass="9599">MCCSTTPEPSLARFWELETIRINAKEKQTDFVRTHFEETVQRKEDGRYSVTLPFNMKIHQLDSNLNSAVSQLASTLKRLEGKP</sequence>
<reference evidence="2" key="1">
    <citation type="submission" date="2011-05" db="EMBL/GenBank/DDBJ databases">
        <authorList>
            <person name="Richards S.R."/>
            <person name="Qu J."/>
            <person name="Jiang H."/>
            <person name="Jhangiani S.N."/>
            <person name="Agravi P."/>
            <person name="Goodspeed R."/>
            <person name="Gross S."/>
            <person name="Mandapat C."/>
            <person name="Jackson L."/>
            <person name="Mathew T."/>
            <person name="Pu L."/>
            <person name="Thornton R."/>
            <person name="Saada N."/>
            <person name="Wilczek-Boney K.B."/>
            <person name="Lee S."/>
            <person name="Kovar C."/>
            <person name="Wu Y."/>
            <person name="Scherer S.E."/>
            <person name="Worley K.C."/>
            <person name="Muzny D.M."/>
            <person name="Gibbs R."/>
        </authorList>
    </citation>
    <scope>NUCLEOTIDE SEQUENCE</scope>
    <source>
        <strain evidence="2">Brora</strain>
    </source>
</reference>
<dbReference type="EMBL" id="JH430701">
    <property type="status" value="NOT_ANNOTATED_CDS"/>
    <property type="molecule type" value="Genomic_DNA"/>
</dbReference>
<proteinExistence type="predicted"/>
<name>T1IL26_STRMM</name>
<keyword evidence="2" id="KW-1185">Reference proteome</keyword>
<dbReference type="Proteomes" id="UP000014500">
    <property type="component" value="Unassembled WGS sequence"/>
</dbReference>
<reference evidence="1" key="2">
    <citation type="submission" date="2015-02" db="UniProtKB">
        <authorList>
            <consortium name="EnsemblMetazoa"/>
        </authorList>
    </citation>
    <scope>IDENTIFICATION</scope>
</reference>
<dbReference type="HOGENOM" id="CLU_2545495_0_0_1"/>
<evidence type="ECO:0000313" key="1">
    <source>
        <dbReference type="EnsemblMetazoa" id="SMAR001644-PA"/>
    </source>
</evidence>
<evidence type="ECO:0000313" key="2">
    <source>
        <dbReference type="Proteomes" id="UP000014500"/>
    </source>
</evidence>
<dbReference type="AlphaFoldDB" id="T1IL26"/>
<dbReference type="EnsemblMetazoa" id="SMAR001644-RA">
    <property type="protein sequence ID" value="SMAR001644-PA"/>
    <property type="gene ID" value="SMAR001644"/>
</dbReference>
<organism evidence="1 2">
    <name type="scientific">Strigamia maritima</name>
    <name type="common">European centipede</name>
    <name type="synonym">Geophilus maritimus</name>
    <dbReference type="NCBI Taxonomy" id="126957"/>
    <lineage>
        <taxon>Eukaryota</taxon>
        <taxon>Metazoa</taxon>
        <taxon>Ecdysozoa</taxon>
        <taxon>Arthropoda</taxon>
        <taxon>Myriapoda</taxon>
        <taxon>Chilopoda</taxon>
        <taxon>Pleurostigmophora</taxon>
        <taxon>Geophilomorpha</taxon>
        <taxon>Linotaeniidae</taxon>
        <taxon>Strigamia</taxon>
    </lineage>
</organism>
<accession>T1IL26</accession>
<protein>
    <submittedName>
        <fullName evidence="1">Uncharacterized protein</fullName>
    </submittedName>
</protein>